<organism evidence="1 2">
    <name type="scientific">Desulfonatronospira thiodismutans ASO3-1</name>
    <dbReference type="NCBI Taxonomy" id="555779"/>
    <lineage>
        <taxon>Bacteria</taxon>
        <taxon>Pseudomonadati</taxon>
        <taxon>Thermodesulfobacteriota</taxon>
        <taxon>Desulfovibrionia</taxon>
        <taxon>Desulfovibrionales</taxon>
        <taxon>Desulfonatronovibrionaceae</taxon>
        <taxon>Desulfonatronospira</taxon>
    </lineage>
</organism>
<reference evidence="1" key="1">
    <citation type="submission" date="2010-05" db="EMBL/GenBank/DDBJ databases">
        <title>The draft genome of Desulfonatronospira thiodismutans ASO3-1.</title>
        <authorList>
            <consortium name="US DOE Joint Genome Institute (JGI-PGF)"/>
            <person name="Lucas S."/>
            <person name="Copeland A."/>
            <person name="Lapidus A."/>
            <person name="Cheng J.-F."/>
            <person name="Bruce D."/>
            <person name="Goodwin L."/>
            <person name="Pitluck S."/>
            <person name="Chertkov O."/>
            <person name="Brettin T."/>
            <person name="Detter J.C."/>
            <person name="Han C."/>
            <person name="Land M.L."/>
            <person name="Hauser L."/>
            <person name="Kyrpides N."/>
            <person name="Mikhailova N."/>
            <person name="Muyzer G."/>
            <person name="Woyke T."/>
        </authorList>
    </citation>
    <scope>NUCLEOTIDE SEQUENCE [LARGE SCALE GENOMIC DNA]</scope>
    <source>
        <strain evidence="1">ASO3-1</strain>
    </source>
</reference>
<proteinExistence type="predicted"/>
<name>D6SMS3_9BACT</name>
<dbReference type="OrthoDB" id="5471332at2"/>
<accession>D6SMS3</accession>
<comment type="caution">
    <text evidence="1">The sequence shown here is derived from an EMBL/GenBank/DDBJ whole genome shotgun (WGS) entry which is preliminary data.</text>
</comment>
<protein>
    <submittedName>
        <fullName evidence="1">Uncharacterized protein</fullName>
    </submittedName>
</protein>
<dbReference type="Proteomes" id="UP000005496">
    <property type="component" value="Unassembled WGS sequence"/>
</dbReference>
<dbReference type="RefSeq" id="WP_008869112.1">
    <property type="nucleotide sequence ID" value="NZ_ACJN02000001.1"/>
</dbReference>
<keyword evidence="2" id="KW-1185">Reference proteome</keyword>
<dbReference type="EMBL" id="ACJN02000001">
    <property type="protein sequence ID" value="EFI35984.1"/>
    <property type="molecule type" value="Genomic_DNA"/>
</dbReference>
<evidence type="ECO:0000313" key="1">
    <source>
        <dbReference type="EMBL" id="EFI35984.1"/>
    </source>
</evidence>
<dbReference type="NCBIfam" id="NF045682">
    <property type="entry name" value="DVU0772_fam"/>
    <property type="match status" value="1"/>
</dbReference>
<gene>
    <name evidence="1" type="ORF">Dthio_PD3426</name>
</gene>
<dbReference type="AlphaFoldDB" id="D6SMS3"/>
<evidence type="ECO:0000313" key="2">
    <source>
        <dbReference type="Proteomes" id="UP000005496"/>
    </source>
</evidence>
<sequence length="104" mass="12429">MEELKKFKNLPIDWDVEPADAVAMHLEWGNTGYSGKHHDSDSETYFFCIDSWQEPYILRLQKMTKDGSESLYEMELPREFWDCCRARGVHGLPPEVKEWLQKWF</sequence>
<dbReference type="InterPro" id="IPR059223">
    <property type="entry name" value="DVU0772-like"/>
</dbReference>